<dbReference type="Gene3D" id="3.60.21.10">
    <property type="match status" value="1"/>
</dbReference>
<evidence type="ECO:0000313" key="2">
    <source>
        <dbReference type="EMBL" id="KFG91277.1"/>
    </source>
</evidence>
<gene>
    <name evidence="2" type="ORF">BV98_001037</name>
</gene>
<dbReference type="Pfam" id="PF00149">
    <property type="entry name" value="Metallophos"/>
    <property type="match status" value="1"/>
</dbReference>
<reference evidence="2" key="1">
    <citation type="submission" date="2014-08" db="EMBL/GenBank/DDBJ databases">
        <title>Draft genome sequences of Sphingobium herbicidovorans.</title>
        <authorList>
            <person name="Gan H.M."/>
            <person name="Gan H.Y."/>
            <person name="Savka M.A."/>
        </authorList>
    </citation>
    <scope>NUCLEOTIDE SEQUENCE [LARGE SCALE GENOMIC DNA]</scope>
    <source>
        <strain evidence="2">NBRC 16415</strain>
    </source>
</reference>
<dbReference type="PROSITE" id="PS00125">
    <property type="entry name" value="SER_THR_PHOSPHATASE"/>
    <property type="match status" value="1"/>
</dbReference>
<dbReference type="InterPro" id="IPR004843">
    <property type="entry name" value="Calcineurin-like_PHP"/>
</dbReference>
<dbReference type="RefSeq" id="WP_051908059.1">
    <property type="nucleotide sequence ID" value="NZ_BCZD01000017.1"/>
</dbReference>
<dbReference type="GO" id="GO:0005737">
    <property type="term" value="C:cytoplasm"/>
    <property type="evidence" value="ECO:0007669"/>
    <property type="project" value="TreeGrafter"/>
</dbReference>
<evidence type="ECO:0000259" key="1">
    <source>
        <dbReference type="PROSITE" id="PS00125"/>
    </source>
</evidence>
<dbReference type="STRING" id="76947.GCA_002080435_00540"/>
<dbReference type="AlphaFoldDB" id="A0A086PD09"/>
<protein>
    <submittedName>
        <fullName evidence="2">Metallophosphoesterase</fullName>
    </submittedName>
</protein>
<dbReference type="PANTHER" id="PTHR42850">
    <property type="entry name" value="METALLOPHOSPHOESTERASE"/>
    <property type="match status" value="1"/>
</dbReference>
<dbReference type="GO" id="GO:0008803">
    <property type="term" value="F:bis(5'-nucleosyl)-tetraphosphatase (symmetrical) activity"/>
    <property type="evidence" value="ECO:0007669"/>
    <property type="project" value="TreeGrafter"/>
</dbReference>
<organism evidence="2 3">
    <name type="scientific">Sphingobium herbicidovorans (strain ATCC 700291 / DSM 11019 / CCUG 56400 / KCTC 2939 / LMG 18315 / NBRC 16415 / MH)</name>
    <name type="common">Sphingomonas herbicidovorans</name>
    <dbReference type="NCBI Taxonomy" id="1219045"/>
    <lineage>
        <taxon>Bacteria</taxon>
        <taxon>Pseudomonadati</taxon>
        <taxon>Pseudomonadota</taxon>
        <taxon>Alphaproteobacteria</taxon>
        <taxon>Sphingomonadales</taxon>
        <taxon>Sphingomonadaceae</taxon>
        <taxon>Sphingobium</taxon>
    </lineage>
</organism>
<comment type="caution">
    <text evidence="2">The sequence shown here is derived from an EMBL/GenBank/DDBJ whole genome shotgun (WGS) entry which is preliminary data.</text>
</comment>
<dbReference type="OrthoDB" id="9807890at2"/>
<dbReference type="InterPro" id="IPR029052">
    <property type="entry name" value="Metallo-depent_PP-like"/>
</dbReference>
<dbReference type="GO" id="GO:0110154">
    <property type="term" value="P:RNA decapping"/>
    <property type="evidence" value="ECO:0007669"/>
    <property type="project" value="TreeGrafter"/>
</dbReference>
<name>A0A086PD09_SPHHM</name>
<dbReference type="PANTHER" id="PTHR42850:SF4">
    <property type="entry name" value="ZINC-DEPENDENT ENDOPOLYPHOSPHATASE"/>
    <property type="match status" value="1"/>
</dbReference>
<dbReference type="SUPFAM" id="SSF56300">
    <property type="entry name" value="Metallo-dependent phosphatases"/>
    <property type="match status" value="1"/>
</dbReference>
<keyword evidence="3" id="KW-1185">Reference proteome</keyword>
<dbReference type="Proteomes" id="UP000024284">
    <property type="component" value="Unassembled WGS sequence"/>
</dbReference>
<dbReference type="eggNOG" id="COG0639">
    <property type="taxonomic scope" value="Bacteria"/>
</dbReference>
<dbReference type="EMBL" id="JFZA02000005">
    <property type="protein sequence ID" value="KFG91277.1"/>
    <property type="molecule type" value="Genomic_DNA"/>
</dbReference>
<feature type="domain" description="Serine/threonine specific protein phosphatases" evidence="1">
    <location>
        <begin position="90"/>
        <end position="95"/>
    </location>
</feature>
<dbReference type="InterPro" id="IPR050126">
    <property type="entry name" value="Ap4A_hydrolase"/>
</dbReference>
<dbReference type="InterPro" id="IPR006186">
    <property type="entry name" value="Ser/Thr-sp_prot-phosphatase"/>
</dbReference>
<dbReference type="CDD" id="cd00144">
    <property type="entry name" value="MPP_PPP_family"/>
    <property type="match status" value="1"/>
</dbReference>
<dbReference type="GO" id="GO:0016791">
    <property type="term" value="F:phosphatase activity"/>
    <property type="evidence" value="ECO:0007669"/>
    <property type="project" value="TreeGrafter"/>
</dbReference>
<proteinExistence type="predicted"/>
<evidence type="ECO:0000313" key="3">
    <source>
        <dbReference type="Proteomes" id="UP000024284"/>
    </source>
</evidence>
<accession>A0A086PD09</accession>
<dbReference type="PATRIC" id="fig|1219045.3.peg.1054"/>
<sequence length="250" mass="28060">MLKIPFWNQKPKTLPSIGEDRRVYAIGDIHGRLDLFDRLLDIIDQDDAGRPTLPCHLVLLGDLIDRGPQSAQVVERAMALRHATDKVHIIKGNHEELFIDAAQGSARSADYFRRIGGASTLASYGLSINLSEGMSSEELAYWMLNNIPRAHVDFIHGFDDMLAIGHYLFVHAGIRPRVPLDAQTVADLHWIRGDFLRHRRDHGYMVVHGHSITASVDERSNRIGIDTGAWRSGVLTAIGLQGTERWFLQT</sequence>